<reference evidence="2" key="2">
    <citation type="submission" date="2024-10" db="UniProtKB">
        <authorList>
            <consortium name="EnsemblProtists"/>
        </authorList>
    </citation>
    <scope>IDENTIFICATION</scope>
</reference>
<dbReference type="PaxDb" id="2903-EOD19384"/>
<dbReference type="KEGG" id="ehx:EMIHUDRAFT_117970"/>
<feature type="compositionally biased region" description="Basic and acidic residues" evidence="1">
    <location>
        <begin position="379"/>
        <end position="405"/>
    </location>
</feature>
<feature type="compositionally biased region" description="Acidic residues" evidence="1">
    <location>
        <begin position="126"/>
        <end position="136"/>
    </location>
</feature>
<organism evidence="2 3">
    <name type="scientific">Emiliania huxleyi (strain CCMP1516)</name>
    <dbReference type="NCBI Taxonomy" id="280463"/>
    <lineage>
        <taxon>Eukaryota</taxon>
        <taxon>Haptista</taxon>
        <taxon>Haptophyta</taxon>
        <taxon>Prymnesiophyceae</taxon>
        <taxon>Isochrysidales</taxon>
        <taxon>Noelaerhabdaceae</taxon>
        <taxon>Emiliania</taxon>
    </lineage>
</organism>
<evidence type="ECO:0000256" key="1">
    <source>
        <dbReference type="SAM" id="MobiDB-lite"/>
    </source>
</evidence>
<feature type="region of interest" description="Disordered" evidence="1">
    <location>
        <begin position="206"/>
        <end position="237"/>
    </location>
</feature>
<dbReference type="GeneID" id="17264930"/>
<dbReference type="RefSeq" id="XP_005771813.1">
    <property type="nucleotide sequence ID" value="XM_005771756.1"/>
</dbReference>
<dbReference type="AlphaFoldDB" id="A0A0D3J799"/>
<sequence>MHGRERRAAPSEPAADGKPYSKKKLKPKKVRAADVLGPAQPSRRQDKVEAAEPAVVAAPAQECDGAPMSKKEARRKAREAAAAVAAEEAARAKAARDEAASAAVEAADRLRAALNAASDEQGSSSSEEEEEEEEEAGGAPCNAFSGLLLGGSDGDETSSGEEEGEEDGGAAVRAGGRVPAVAAAAPPQRDTTVEEALAEANAVAAKQEEAAAQRRARAVQAPEAAAGEEGARPPPWPVMAMEAVEAAARRGDGEGGGASLAWVKGYIAARWFSTTAATAAGRPLEEGCKVGQAAADDPGAVRPWNAGGPYRGKFETARRRRAVGVRGGDARLDKALAQAVLSEELLPPDRKGRYRLAQRPEREGTPEGRPATGDMRPLTAEEREEVRRQLRATLEERKASREGRV</sequence>
<feature type="region of interest" description="Disordered" evidence="1">
    <location>
        <begin position="1"/>
        <end position="80"/>
    </location>
</feature>
<evidence type="ECO:0000313" key="3">
    <source>
        <dbReference type="Proteomes" id="UP000013827"/>
    </source>
</evidence>
<name>A0A0D3J799_EMIH1</name>
<dbReference type="Proteomes" id="UP000013827">
    <property type="component" value="Unassembled WGS sequence"/>
</dbReference>
<feature type="compositionally biased region" description="Low complexity" evidence="1">
    <location>
        <begin position="169"/>
        <end position="187"/>
    </location>
</feature>
<keyword evidence="3" id="KW-1185">Reference proteome</keyword>
<protein>
    <submittedName>
        <fullName evidence="2">Uncharacterized protein</fullName>
    </submittedName>
</protein>
<dbReference type="HOGENOM" id="CLU_680489_0_0_1"/>
<reference evidence="3" key="1">
    <citation type="journal article" date="2013" name="Nature">
        <title>Pan genome of the phytoplankton Emiliania underpins its global distribution.</title>
        <authorList>
            <person name="Read B.A."/>
            <person name="Kegel J."/>
            <person name="Klute M.J."/>
            <person name="Kuo A."/>
            <person name="Lefebvre S.C."/>
            <person name="Maumus F."/>
            <person name="Mayer C."/>
            <person name="Miller J."/>
            <person name="Monier A."/>
            <person name="Salamov A."/>
            <person name="Young J."/>
            <person name="Aguilar M."/>
            <person name="Claverie J.M."/>
            <person name="Frickenhaus S."/>
            <person name="Gonzalez K."/>
            <person name="Herman E.K."/>
            <person name="Lin Y.C."/>
            <person name="Napier J."/>
            <person name="Ogata H."/>
            <person name="Sarno A.F."/>
            <person name="Shmutz J."/>
            <person name="Schroeder D."/>
            <person name="de Vargas C."/>
            <person name="Verret F."/>
            <person name="von Dassow P."/>
            <person name="Valentin K."/>
            <person name="Van de Peer Y."/>
            <person name="Wheeler G."/>
            <person name="Dacks J.B."/>
            <person name="Delwiche C.F."/>
            <person name="Dyhrman S.T."/>
            <person name="Glockner G."/>
            <person name="John U."/>
            <person name="Richards T."/>
            <person name="Worden A.Z."/>
            <person name="Zhang X."/>
            <person name="Grigoriev I.V."/>
            <person name="Allen A.E."/>
            <person name="Bidle K."/>
            <person name="Borodovsky M."/>
            <person name="Bowler C."/>
            <person name="Brownlee C."/>
            <person name="Cock J.M."/>
            <person name="Elias M."/>
            <person name="Gladyshev V.N."/>
            <person name="Groth M."/>
            <person name="Guda C."/>
            <person name="Hadaegh A."/>
            <person name="Iglesias-Rodriguez M.D."/>
            <person name="Jenkins J."/>
            <person name="Jones B.M."/>
            <person name="Lawson T."/>
            <person name="Leese F."/>
            <person name="Lindquist E."/>
            <person name="Lobanov A."/>
            <person name="Lomsadze A."/>
            <person name="Malik S.B."/>
            <person name="Marsh M.E."/>
            <person name="Mackinder L."/>
            <person name="Mock T."/>
            <person name="Mueller-Roeber B."/>
            <person name="Pagarete A."/>
            <person name="Parker M."/>
            <person name="Probert I."/>
            <person name="Quesneville H."/>
            <person name="Raines C."/>
            <person name="Rensing S.A."/>
            <person name="Riano-Pachon D.M."/>
            <person name="Richier S."/>
            <person name="Rokitta S."/>
            <person name="Shiraiwa Y."/>
            <person name="Soanes D.M."/>
            <person name="van der Giezen M."/>
            <person name="Wahlund T.M."/>
            <person name="Williams B."/>
            <person name="Wilson W."/>
            <person name="Wolfe G."/>
            <person name="Wurch L.L."/>
        </authorList>
    </citation>
    <scope>NUCLEOTIDE SEQUENCE</scope>
</reference>
<dbReference type="EnsemblProtists" id="EOD19384">
    <property type="protein sequence ID" value="EOD19384"/>
    <property type="gene ID" value="EMIHUDRAFT_117970"/>
</dbReference>
<feature type="compositionally biased region" description="Low complexity" evidence="1">
    <location>
        <begin position="218"/>
        <end position="228"/>
    </location>
</feature>
<feature type="compositionally biased region" description="Low complexity" evidence="1">
    <location>
        <begin position="51"/>
        <end position="60"/>
    </location>
</feature>
<feature type="compositionally biased region" description="Basic residues" evidence="1">
    <location>
        <begin position="20"/>
        <end position="30"/>
    </location>
</feature>
<feature type="region of interest" description="Disordered" evidence="1">
    <location>
        <begin position="112"/>
        <end position="193"/>
    </location>
</feature>
<accession>A0A0D3J799</accession>
<evidence type="ECO:0000313" key="2">
    <source>
        <dbReference type="EnsemblProtists" id="EOD19384"/>
    </source>
</evidence>
<proteinExistence type="predicted"/>
<feature type="region of interest" description="Disordered" evidence="1">
    <location>
        <begin position="349"/>
        <end position="405"/>
    </location>
</feature>
<feature type="compositionally biased region" description="Acidic residues" evidence="1">
    <location>
        <begin position="153"/>
        <end position="168"/>
    </location>
</feature>